<gene>
    <name evidence="2" type="ORF">NAF29_14525</name>
</gene>
<organism evidence="2 3">
    <name type="scientific">Echinimonas agarilytica</name>
    <dbReference type="NCBI Taxonomy" id="1215918"/>
    <lineage>
        <taxon>Bacteria</taxon>
        <taxon>Pseudomonadati</taxon>
        <taxon>Pseudomonadota</taxon>
        <taxon>Gammaproteobacteria</taxon>
        <taxon>Alteromonadales</taxon>
        <taxon>Echinimonadaceae</taxon>
        <taxon>Echinimonas</taxon>
    </lineage>
</organism>
<evidence type="ECO:0000313" key="2">
    <source>
        <dbReference type="EMBL" id="MCM2680868.1"/>
    </source>
</evidence>
<dbReference type="AlphaFoldDB" id="A0AA41W936"/>
<comment type="caution">
    <text evidence="2">The sequence shown here is derived from an EMBL/GenBank/DDBJ whole genome shotgun (WGS) entry which is preliminary data.</text>
</comment>
<dbReference type="Pfam" id="PF01243">
    <property type="entry name" value="PNPOx_N"/>
    <property type="match status" value="1"/>
</dbReference>
<dbReference type="SUPFAM" id="SSF50475">
    <property type="entry name" value="FMN-binding split barrel"/>
    <property type="match status" value="1"/>
</dbReference>
<accession>A0AA41W936</accession>
<dbReference type="Proteomes" id="UP001165393">
    <property type="component" value="Unassembled WGS sequence"/>
</dbReference>
<dbReference type="Gene3D" id="2.30.110.10">
    <property type="entry name" value="Electron Transport, Fmn-binding Protein, Chain A"/>
    <property type="match status" value="1"/>
</dbReference>
<sequence length="189" mass="21050">MGQQFKRLSDSQISFIESQKLFFVGTATADSRVNVSPKGMDSFRVISNTKALWLNVTGSGNETSAHVQENPRMTVMFAAFEGKPLILRLYGAATVIHRGDSAWASAYAHFPETPGARQVFELDIELVQSSCGMSIPFYDYVGERELLKKWATHQGEEGVSEYWKQKNQTSIDGIATHIIKRSKAKVSPE</sequence>
<dbReference type="InterPro" id="IPR011576">
    <property type="entry name" value="Pyridox_Oxase_N"/>
</dbReference>
<proteinExistence type="predicted"/>
<evidence type="ECO:0000313" key="3">
    <source>
        <dbReference type="Proteomes" id="UP001165393"/>
    </source>
</evidence>
<name>A0AA41W936_9GAMM</name>
<dbReference type="RefSeq" id="WP_251262341.1">
    <property type="nucleotide sequence ID" value="NZ_JAMQGP010000007.1"/>
</dbReference>
<evidence type="ECO:0000259" key="1">
    <source>
        <dbReference type="Pfam" id="PF01243"/>
    </source>
</evidence>
<dbReference type="InterPro" id="IPR012349">
    <property type="entry name" value="Split_barrel_FMN-bd"/>
</dbReference>
<protein>
    <submittedName>
        <fullName evidence="2">Pyridoxamine 5'-phosphate oxidase family protein</fullName>
    </submittedName>
</protein>
<dbReference type="EMBL" id="JAMQGP010000007">
    <property type="protein sequence ID" value="MCM2680868.1"/>
    <property type="molecule type" value="Genomic_DNA"/>
</dbReference>
<feature type="domain" description="Pyridoxamine 5'-phosphate oxidase N-terminal" evidence="1">
    <location>
        <begin position="14"/>
        <end position="130"/>
    </location>
</feature>
<keyword evidence="3" id="KW-1185">Reference proteome</keyword>
<dbReference type="PANTHER" id="PTHR39336">
    <property type="entry name" value="PYRIDOXAMINE PHOSPHATE OXIDASE FAMILY PROTEIN (AFU_ORTHOLOGUE AFUA_6G11440)"/>
    <property type="match status" value="1"/>
</dbReference>
<reference evidence="2 3" key="1">
    <citation type="journal article" date="2013" name="Antonie Van Leeuwenhoek">
        <title>Echinimonas agarilytica gen. nov., sp. nov., a new gammaproteobacterium isolated from the sea urchin Strongylocentrotus intermedius.</title>
        <authorList>
            <person name="Nedashkovskaya O.I."/>
            <person name="Stenkova A.M."/>
            <person name="Zhukova N.V."/>
            <person name="Van Trappen S."/>
            <person name="Lee J.S."/>
            <person name="Kim S.B."/>
        </authorList>
    </citation>
    <scope>NUCLEOTIDE SEQUENCE [LARGE SCALE GENOMIC DNA]</scope>
    <source>
        <strain evidence="2 3">KMM 6351</strain>
    </source>
</reference>
<dbReference type="PANTHER" id="PTHR39336:SF1">
    <property type="entry name" value="PYRIDOXAMINE PHOSPHATE OXIDASE FAMILY PROTEIN (AFU_ORTHOLOGUE AFUA_6G11440)"/>
    <property type="match status" value="1"/>
</dbReference>